<proteinExistence type="inferred from homology"/>
<evidence type="ECO:0000256" key="3">
    <source>
        <dbReference type="ARBA" id="ARBA00022679"/>
    </source>
</evidence>
<evidence type="ECO:0000256" key="9">
    <source>
        <dbReference type="RuleBase" id="RU364020"/>
    </source>
</evidence>
<comment type="subcellular location">
    <subcellularLocation>
        <location evidence="1 9">Golgi apparatus membrane</location>
        <topology evidence="1 9">Single-pass type II membrane protein</topology>
    </subcellularLocation>
</comment>
<dbReference type="GO" id="GO:0000139">
    <property type="term" value="C:Golgi membrane"/>
    <property type="evidence" value="ECO:0007669"/>
    <property type="project" value="UniProtKB-SubCell"/>
</dbReference>
<evidence type="ECO:0000256" key="4">
    <source>
        <dbReference type="ARBA" id="ARBA00022692"/>
    </source>
</evidence>
<dbReference type="EMBL" id="JAODUP010000436">
    <property type="protein sequence ID" value="KAK2149796.1"/>
    <property type="molecule type" value="Genomic_DNA"/>
</dbReference>
<protein>
    <recommendedName>
        <fullName evidence="9">Carbohydrate sulfotransferase</fullName>
        <ecNumber evidence="9">2.8.2.-</ecNumber>
    </recommendedName>
</protein>
<dbReference type="GO" id="GO:0016051">
    <property type="term" value="P:carbohydrate biosynthetic process"/>
    <property type="evidence" value="ECO:0007669"/>
    <property type="project" value="InterPro"/>
</dbReference>
<sequence length="397" mass="47272">MTFKTIVGDLVMPVGYDYDMNYFTDVTGYKMFHDLRKEEQEVVMKDYFKMNVLRHPLDRMRSTYMDKLMLVDPDGNRTSQNYKDSREHFVKTIQLEVRPQSLEDYGTPKSCTNRVRKDHINEICHTHSWSPPTVTYRMLFVIEDYKLLYCDIPKCGSTTFKTILGDLVMPVGYKYDMNHFTDVTGYKMFDDLSKEEQEVVMKDYFKMIVLRHPLDRLRSTYMDKLMLVDPDGNRTRENYKKGIKQYLIEKGQVTEESFELHKDIMNFEQFLDLVSLQRANFKNIHWNTYWNLCSPCEFKYDLIIKLETLNDDVQELYDYLRSVNSSARLPEVIPRTHIRIRDKNANRLTVVSDMLKDMNQDIITNITELYRKDMIWAGYDWNREDGAICKLGSRSCC</sequence>
<evidence type="ECO:0000313" key="10">
    <source>
        <dbReference type="EMBL" id="KAK2149796.1"/>
    </source>
</evidence>
<keyword evidence="6 9" id="KW-0333">Golgi apparatus</keyword>
<dbReference type="InterPro" id="IPR005331">
    <property type="entry name" value="Sulfotransferase"/>
</dbReference>
<comment type="similarity">
    <text evidence="2 9">Belongs to the sulfotransferase 2 family.</text>
</comment>
<accession>A0AAD9JC07</accession>
<evidence type="ECO:0000256" key="6">
    <source>
        <dbReference type="ARBA" id="ARBA00023034"/>
    </source>
</evidence>
<keyword evidence="4" id="KW-0812">Transmembrane</keyword>
<dbReference type="GO" id="GO:0008146">
    <property type="term" value="F:sulfotransferase activity"/>
    <property type="evidence" value="ECO:0007669"/>
    <property type="project" value="InterPro"/>
</dbReference>
<dbReference type="Pfam" id="PF03567">
    <property type="entry name" value="Sulfotransfer_2"/>
    <property type="match status" value="2"/>
</dbReference>
<dbReference type="InterPro" id="IPR027417">
    <property type="entry name" value="P-loop_NTPase"/>
</dbReference>
<gene>
    <name evidence="10" type="ORF">LSH36_436g03015</name>
</gene>
<keyword evidence="3 9" id="KW-0808">Transferase</keyword>
<keyword evidence="11" id="KW-1185">Reference proteome</keyword>
<evidence type="ECO:0000256" key="1">
    <source>
        <dbReference type="ARBA" id="ARBA00004323"/>
    </source>
</evidence>
<dbReference type="AlphaFoldDB" id="A0AAD9JC07"/>
<comment type="caution">
    <text evidence="10">The sequence shown here is derived from an EMBL/GenBank/DDBJ whole genome shotgun (WGS) entry which is preliminary data.</text>
</comment>
<dbReference type="EC" id="2.8.2.-" evidence="9"/>
<keyword evidence="5" id="KW-1133">Transmembrane helix</keyword>
<dbReference type="InterPro" id="IPR018011">
    <property type="entry name" value="Carb_sulfotrans_8-10"/>
</dbReference>
<evidence type="ECO:0000256" key="8">
    <source>
        <dbReference type="ARBA" id="ARBA00023180"/>
    </source>
</evidence>
<keyword evidence="9" id="KW-0119">Carbohydrate metabolism</keyword>
<evidence type="ECO:0000256" key="7">
    <source>
        <dbReference type="ARBA" id="ARBA00023136"/>
    </source>
</evidence>
<evidence type="ECO:0000256" key="2">
    <source>
        <dbReference type="ARBA" id="ARBA00006339"/>
    </source>
</evidence>
<dbReference type="Proteomes" id="UP001208570">
    <property type="component" value="Unassembled WGS sequence"/>
</dbReference>
<keyword evidence="9" id="KW-0735">Signal-anchor</keyword>
<dbReference type="PANTHER" id="PTHR12137:SF54">
    <property type="entry name" value="CARBOHYDRATE SULFOTRANSFERASE"/>
    <property type="match status" value="1"/>
</dbReference>
<reference evidence="10" key="1">
    <citation type="journal article" date="2023" name="Mol. Biol. Evol.">
        <title>Third-Generation Sequencing Reveals the Adaptive Role of the Epigenome in Three Deep-Sea Polychaetes.</title>
        <authorList>
            <person name="Perez M."/>
            <person name="Aroh O."/>
            <person name="Sun Y."/>
            <person name="Lan Y."/>
            <person name="Juniper S.K."/>
            <person name="Young C.R."/>
            <person name="Angers B."/>
            <person name="Qian P.Y."/>
        </authorList>
    </citation>
    <scope>NUCLEOTIDE SEQUENCE</scope>
    <source>
        <strain evidence="10">P08H-3</strain>
    </source>
</reference>
<evidence type="ECO:0000256" key="5">
    <source>
        <dbReference type="ARBA" id="ARBA00022989"/>
    </source>
</evidence>
<name>A0AAD9JC07_9ANNE</name>
<dbReference type="SUPFAM" id="SSF52540">
    <property type="entry name" value="P-loop containing nucleoside triphosphate hydrolases"/>
    <property type="match status" value="1"/>
</dbReference>
<keyword evidence="7" id="KW-0472">Membrane</keyword>
<evidence type="ECO:0000313" key="11">
    <source>
        <dbReference type="Proteomes" id="UP001208570"/>
    </source>
</evidence>
<organism evidence="10 11">
    <name type="scientific">Paralvinella palmiformis</name>
    <dbReference type="NCBI Taxonomy" id="53620"/>
    <lineage>
        <taxon>Eukaryota</taxon>
        <taxon>Metazoa</taxon>
        <taxon>Spiralia</taxon>
        <taxon>Lophotrochozoa</taxon>
        <taxon>Annelida</taxon>
        <taxon>Polychaeta</taxon>
        <taxon>Sedentaria</taxon>
        <taxon>Canalipalpata</taxon>
        <taxon>Terebellida</taxon>
        <taxon>Terebelliformia</taxon>
        <taxon>Alvinellidae</taxon>
        <taxon>Paralvinella</taxon>
    </lineage>
</organism>
<keyword evidence="8 9" id="KW-0325">Glycoprotein</keyword>
<dbReference type="Gene3D" id="3.40.50.300">
    <property type="entry name" value="P-loop containing nucleotide triphosphate hydrolases"/>
    <property type="match status" value="1"/>
</dbReference>
<dbReference type="PANTHER" id="PTHR12137">
    <property type="entry name" value="CARBOHYDRATE SULFOTRANSFERASE"/>
    <property type="match status" value="1"/>
</dbReference>